<dbReference type="EMBL" id="CM042056">
    <property type="protein sequence ID" value="KAI3697034.1"/>
    <property type="molecule type" value="Genomic_DNA"/>
</dbReference>
<accession>A0ACB8ZGE4</accession>
<evidence type="ECO:0000313" key="2">
    <source>
        <dbReference type="Proteomes" id="UP001055879"/>
    </source>
</evidence>
<proteinExistence type="predicted"/>
<sequence>MMRATSAPQRTESSWWLLLLVVVVTVGGGGGGGGGGFVLHLNLTRCYKQQYSREFGILHGLPCLVNILLSAPRQAANNRHMTINVVIDRCISNLL</sequence>
<organism evidence="1 2">
    <name type="scientific">Arctium lappa</name>
    <name type="common">Greater burdock</name>
    <name type="synonym">Lappa major</name>
    <dbReference type="NCBI Taxonomy" id="4217"/>
    <lineage>
        <taxon>Eukaryota</taxon>
        <taxon>Viridiplantae</taxon>
        <taxon>Streptophyta</taxon>
        <taxon>Embryophyta</taxon>
        <taxon>Tracheophyta</taxon>
        <taxon>Spermatophyta</taxon>
        <taxon>Magnoliopsida</taxon>
        <taxon>eudicotyledons</taxon>
        <taxon>Gunneridae</taxon>
        <taxon>Pentapetalae</taxon>
        <taxon>asterids</taxon>
        <taxon>campanulids</taxon>
        <taxon>Asterales</taxon>
        <taxon>Asteraceae</taxon>
        <taxon>Carduoideae</taxon>
        <taxon>Cardueae</taxon>
        <taxon>Arctiinae</taxon>
        <taxon>Arctium</taxon>
    </lineage>
</organism>
<comment type="caution">
    <text evidence="1">The sequence shown here is derived from an EMBL/GenBank/DDBJ whole genome shotgun (WGS) entry which is preliminary data.</text>
</comment>
<protein>
    <submittedName>
        <fullName evidence="1">Uncharacterized protein</fullName>
    </submittedName>
</protein>
<reference evidence="1 2" key="2">
    <citation type="journal article" date="2022" name="Mol. Ecol. Resour.">
        <title>The genomes of chicory, endive, great burdock and yacon provide insights into Asteraceae paleo-polyploidization history and plant inulin production.</title>
        <authorList>
            <person name="Fan W."/>
            <person name="Wang S."/>
            <person name="Wang H."/>
            <person name="Wang A."/>
            <person name="Jiang F."/>
            <person name="Liu H."/>
            <person name="Zhao H."/>
            <person name="Xu D."/>
            <person name="Zhang Y."/>
        </authorList>
    </citation>
    <scope>NUCLEOTIDE SEQUENCE [LARGE SCALE GENOMIC DNA]</scope>
    <source>
        <strain evidence="2">cv. Niubang</strain>
    </source>
</reference>
<name>A0ACB8ZGE4_ARCLA</name>
<keyword evidence="2" id="KW-1185">Reference proteome</keyword>
<dbReference type="Proteomes" id="UP001055879">
    <property type="component" value="Linkage Group LG10"/>
</dbReference>
<gene>
    <name evidence="1" type="ORF">L6452_29746</name>
</gene>
<reference evidence="2" key="1">
    <citation type="journal article" date="2022" name="Mol. Ecol. Resour.">
        <title>The genomes of chicory, endive, great burdock and yacon provide insights into Asteraceae palaeo-polyploidization history and plant inulin production.</title>
        <authorList>
            <person name="Fan W."/>
            <person name="Wang S."/>
            <person name="Wang H."/>
            <person name="Wang A."/>
            <person name="Jiang F."/>
            <person name="Liu H."/>
            <person name="Zhao H."/>
            <person name="Xu D."/>
            <person name="Zhang Y."/>
        </authorList>
    </citation>
    <scope>NUCLEOTIDE SEQUENCE [LARGE SCALE GENOMIC DNA]</scope>
    <source>
        <strain evidence="2">cv. Niubang</strain>
    </source>
</reference>
<evidence type="ECO:0000313" key="1">
    <source>
        <dbReference type="EMBL" id="KAI3697034.1"/>
    </source>
</evidence>